<dbReference type="AlphaFoldDB" id="A0A0W0R3Q0"/>
<keyword evidence="2" id="KW-1133">Transmembrane helix</keyword>
<keyword evidence="2" id="KW-0472">Membrane</keyword>
<feature type="transmembrane region" description="Helical" evidence="2">
    <location>
        <begin position="10"/>
        <end position="28"/>
    </location>
</feature>
<evidence type="ECO:0000256" key="1">
    <source>
        <dbReference type="SAM" id="MobiDB-lite"/>
    </source>
</evidence>
<dbReference type="RefSeq" id="WP_058461432.1">
    <property type="nucleotide sequence ID" value="NZ_CAAAHS010000006.1"/>
</dbReference>
<dbReference type="KEGG" id="ladl:NCTC12735_01623"/>
<evidence type="ECO:0000313" key="5">
    <source>
        <dbReference type="Proteomes" id="UP000054859"/>
    </source>
</evidence>
<dbReference type="Proteomes" id="UP000054859">
    <property type="component" value="Unassembled WGS sequence"/>
</dbReference>
<geneLocation type="plasmid" evidence="4 6">
    <name>24</name>
</geneLocation>
<evidence type="ECO:0008006" key="7">
    <source>
        <dbReference type="Google" id="ProtNLM"/>
    </source>
</evidence>
<feature type="region of interest" description="Disordered" evidence="1">
    <location>
        <begin position="444"/>
        <end position="470"/>
    </location>
</feature>
<sequence>MQIKKLPKKFLIYSLTFGASLILGLLSFGGMFSLLPIVSLALASLVLSVAYEGEIYLQNMKGALNKLFKANFVERQLGNEFLLTHALSDKRNVPQFVIDYKHQLQIVHAFGHERLSPASAWEKKRAEKTLKDMEKYFSHLLFSSMRNSKDPYVNELLAWMDKHQRKSWKEATRHRRSLFNKVKVFTLFSGLFMGLGSTYLLMETFAAIPLLAAIPVATLPWLIIPMAIIAGSAYGLLSFNAITDLITNNTISNWYTRVRNELKKGISLYSVFLASTALLLTTLAIALTVCTAGTWWTVVKETKPLFHWMTRMPGFIMGVINPLITGLSSVFFNLQNSAESLDLIDNELKNPEGIFTRLRKWISESYQTLRENENWIQIFNPFRIVLKLTITPLRIILFLGHLISIGVTADRVPGISQILSALLGIISEGFEDAHYFYNSSHHHKSHSDNEAHAHCHHHDHEGHDHDHTHESEEAHMADMLKERLAPGHSHNHDLDLPTKLLKFVFAPIYYLAAGWDYWASGRKMSFTHAVQKQKGEIEEDIAPPDHLEKPSIDWQKQHISFRIDRFKEKHHPSFIGSDATEEKRNSLALLKSAIMSAEDPITRLQNEKLSRYAKHRMFFSSGETRTQQFVRELREQVGPKI</sequence>
<evidence type="ECO:0000313" key="6">
    <source>
        <dbReference type="Proteomes" id="UP000281170"/>
    </source>
</evidence>
<evidence type="ECO:0000256" key="2">
    <source>
        <dbReference type="SAM" id="Phobius"/>
    </source>
</evidence>
<name>A0A0W0R3Q0_9GAMM</name>
<feature type="transmembrane region" description="Helical" evidence="2">
    <location>
        <begin position="34"/>
        <end position="51"/>
    </location>
</feature>
<evidence type="ECO:0000313" key="4">
    <source>
        <dbReference type="EMBL" id="VEH85978.1"/>
    </source>
</evidence>
<keyword evidence="4" id="KW-0614">Plasmid</keyword>
<feature type="transmembrane region" description="Helical" evidence="2">
    <location>
        <begin position="315"/>
        <end position="334"/>
    </location>
</feature>
<keyword evidence="2" id="KW-0812">Transmembrane</keyword>
<feature type="transmembrane region" description="Helical" evidence="2">
    <location>
        <begin position="222"/>
        <end position="247"/>
    </location>
</feature>
<evidence type="ECO:0000313" key="3">
    <source>
        <dbReference type="EMBL" id="KTC65696.1"/>
    </source>
</evidence>
<reference evidence="3 5" key="1">
    <citation type="submission" date="2015-11" db="EMBL/GenBank/DDBJ databases">
        <title>Identification of large and diverse effector repertoires of 38 Legionella species.</title>
        <authorList>
            <person name="Burstein D."/>
            <person name="Amaro F."/>
            <person name="Zusman T."/>
            <person name="Lifshitz Z."/>
            <person name="Cohen O."/>
            <person name="Gilbert J.A."/>
            <person name="Pupko T."/>
            <person name="Shuman H.A."/>
            <person name="Segal G."/>
        </authorList>
    </citation>
    <scope>NUCLEOTIDE SEQUENCE [LARGE SCALE GENOMIC DNA]</scope>
    <source>
        <strain evidence="3 5">1762-AUS-E</strain>
    </source>
</reference>
<accession>A0A0W0R3Q0</accession>
<keyword evidence="5" id="KW-1185">Reference proteome</keyword>
<feature type="transmembrane region" description="Helical" evidence="2">
    <location>
        <begin position="268"/>
        <end position="295"/>
    </location>
</feature>
<organism evidence="3 5">
    <name type="scientific">Legionella adelaidensis</name>
    <dbReference type="NCBI Taxonomy" id="45056"/>
    <lineage>
        <taxon>Bacteria</taxon>
        <taxon>Pseudomonadati</taxon>
        <taxon>Pseudomonadota</taxon>
        <taxon>Gammaproteobacteria</taxon>
        <taxon>Legionellales</taxon>
        <taxon>Legionellaceae</taxon>
        <taxon>Legionella</taxon>
    </lineage>
</organism>
<dbReference type="EMBL" id="LNKA01000001">
    <property type="protein sequence ID" value="KTC65696.1"/>
    <property type="molecule type" value="Genomic_DNA"/>
</dbReference>
<dbReference type="Proteomes" id="UP000281170">
    <property type="component" value="Plasmid 24"/>
</dbReference>
<gene>
    <name evidence="3" type="ORF">Lade_0354</name>
    <name evidence="4" type="ORF">NCTC12735_01623</name>
</gene>
<dbReference type="PATRIC" id="fig|45056.6.peg.361"/>
<feature type="compositionally biased region" description="Basic and acidic residues" evidence="1">
    <location>
        <begin position="446"/>
        <end position="470"/>
    </location>
</feature>
<protein>
    <recommendedName>
        <fullName evidence="7">Transmembrane protein</fullName>
    </recommendedName>
</protein>
<proteinExistence type="predicted"/>
<feature type="transmembrane region" description="Helical" evidence="2">
    <location>
        <begin position="182"/>
        <end position="202"/>
    </location>
</feature>
<reference evidence="4 6" key="2">
    <citation type="submission" date="2018-12" db="EMBL/GenBank/DDBJ databases">
        <authorList>
            <consortium name="Pathogen Informatics"/>
        </authorList>
    </citation>
    <scope>NUCLEOTIDE SEQUENCE [LARGE SCALE GENOMIC DNA]</scope>
    <source>
        <strain evidence="4 6">NCTC12735</strain>
        <plasmid evidence="6">24</plasmid>
    </source>
</reference>
<dbReference type="EMBL" id="LR134433">
    <property type="protein sequence ID" value="VEH85978.1"/>
    <property type="molecule type" value="Genomic_DNA"/>
</dbReference>